<dbReference type="RefSeq" id="WP_184084749.1">
    <property type="nucleotide sequence ID" value="NZ_JACIJF010000002.1"/>
</dbReference>
<dbReference type="EMBL" id="JACIJF010000002">
    <property type="protein sequence ID" value="MBB5709675.1"/>
    <property type="molecule type" value="Genomic_DNA"/>
</dbReference>
<gene>
    <name evidence="1" type="ORF">FHT02_000897</name>
</gene>
<protein>
    <submittedName>
        <fullName evidence="1">Uncharacterized protein</fullName>
    </submittedName>
</protein>
<dbReference type="AlphaFoldDB" id="A0A840YBK3"/>
<proteinExistence type="predicted"/>
<sequence>MIGRAGMEALGWWEKLHASRRDYLQMMWGGQVVFVERQFSAVIHPRDETVTATEITVID</sequence>
<dbReference type="Proteomes" id="UP000527143">
    <property type="component" value="Unassembled WGS sequence"/>
</dbReference>
<evidence type="ECO:0000313" key="2">
    <source>
        <dbReference type="Proteomes" id="UP000527143"/>
    </source>
</evidence>
<comment type="caution">
    <text evidence="1">The sequence shown here is derived from an EMBL/GenBank/DDBJ whole genome shotgun (WGS) entry which is preliminary data.</text>
</comment>
<name>A0A840YBK3_9SPHN</name>
<reference evidence="1 2" key="1">
    <citation type="submission" date="2020-08" db="EMBL/GenBank/DDBJ databases">
        <title>Genomic Encyclopedia of Type Strains, Phase IV (KMG-IV): sequencing the most valuable type-strain genomes for metagenomic binning, comparative biology and taxonomic classification.</title>
        <authorList>
            <person name="Goeker M."/>
        </authorList>
    </citation>
    <scope>NUCLEOTIDE SEQUENCE [LARGE SCALE GENOMIC DNA]</scope>
    <source>
        <strain evidence="1 2">DSM 26736</strain>
    </source>
</reference>
<organism evidence="1 2">
    <name type="scientific">Sphingomonas xinjiangensis</name>
    <dbReference type="NCBI Taxonomy" id="643568"/>
    <lineage>
        <taxon>Bacteria</taxon>
        <taxon>Pseudomonadati</taxon>
        <taxon>Pseudomonadota</taxon>
        <taxon>Alphaproteobacteria</taxon>
        <taxon>Sphingomonadales</taxon>
        <taxon>Sphingomonadaceae</taxon>
        <taxon>Sphingomonas</taxon>
    </lineage>
</organism>
<accession>A0A840YBK3</accession>
<evidence type="ECO:0000313" key="1">
    <source>
        <dbReference type="EMBL" id="MBB5709675.1"/>
    </source>
</evidence>
<keyword evidence="2" id="KW-1185">Reference proteome</keyword>